<sequence length="4542" mass="478214">MVSGSAWAAYGDICVVGEQNPPTNLVTVQNGYCELCGYGFVEVQITNPYRAGTNAPDGDEPYETRVTQVWYNPPGPGGPAWYDVTQSRRNPDYGSQNPALDFGSNGLTIALTNGLERYTGVAPTLPLGGSVSGSSTVTISNMSDLAPGRTVTVRIPVHRRPTNSPESLYGTTPLATATINYTMRDGCEDDPGLRYNWRNNGWYDNFPGDADNPPTNFWQNYSRPANQDTGTVDIREPGIALNKQGWNYDSGQREGTRSDQVFGHNDDDVVWRINIRNTGDAPLQDLRIDDLLSRADVMDANYVCPTAAAADAVAANNGALPLGSNCVATDAATGTVLANWDVDAPFGHNDNIPNPYAGTVNAVNPGTANDAIDIRQGGNINLYVVGKIHDDGSCASGRLTNTFSDVEFGCAVQTPPGGIDSNQSETARLDTYYGLGSGTNALRVERQLTGITGTGPVGMRGLMTVTLRNEGRGTVWFDPSMAWHLRDVLPDEYVVDPSFEPTIENAYSLYGAYEGRVDQLEWVNAQGTIPGNTSDTTSYLNNSQPQFKLTSSTTDSDNDQVEESTGLMRHGDVVVIRFAVVMKEADYFDRAADLDVQQEDPSTSLYQRPGEKTDPDLSGFSSLNNTLVMRIKTLCDAQGVLQSTMTGNGQNNTFAATDTGVPVDFDPEELDISINQPTFILTDDRSQTTPLSVTLTNNGGDEARNFRAFISFGATINVVNATPPMGFSCSPTSVVGSPVPQPDPYKVWVVNPPPDSLTNLHMPLPTNGTVYQCQPNGVPFNAALAAGASATFEFEVNKTTDPAGIAADDLTFRADVVGEIFTLSDFTIAATQVSVNNVGVGQVNNGGNRSISSVTVNDPTAITNGNPLWFPAPGSVGNTRTDGEVDRGNLYSLDAHWSRGIGFNLKKDQVTAGDTDSGNYGGVPDLGICNENTADVSRASANTFPGQAKPAEHVQIGEECTVRIQTGGWFGFESRGFNFIGVRDIQVLDQIPNGQSYISSTAPLVTAQIAGATQAPNDPATTPLNEFSPFGWRFTGSETSSDPGDLYSDYVVDIDQWFTINSTSRLLNKVQNDRVAPNVHGDNSANVLDSTFGATFVNNNTGEREYYRFGNGQVGREPALSEGTTVGYPNEPIRRVDVVVTEPLIEVVKEICDVSDFNAATGACGAGWTADYVGAVTTNDYIYRLTVSSEDTAGGHPRPPVYDLTVVDTLPDLLYIEDLDSDGIDNDGDGVVDEAGGEGVIVGNVMNDGNDTVITFSHDQGVDGTGLRRLEAGASLHLYYRVNPDDRIAPSETLTNTVVVTYYDSLEGSGNDHGNQTVVTPGSGELGGARTYPASGDANTEAEASLTFTEPTTEPKTITALSETPLVGSGTQPVKIGEEIEYTLTAELPVAQLRNLTVTDDLPSGLICADAPTIDLSNDAPWSAAGFKRPDLTDVGDVAPTCTDNQVRWAFGDVVLTNPSSDRDSNRFTFELTFIARVQNSTANNDGTSLINGRPATNATLEWRDEGNNDHSLDYGQVEVQVTEPVIVLSKSFAVTNSDADDILTITVTAENTGTANAYNLQVLDDLSGKKLTFLQASGVAGTDPPDNIDTTTVGANAPIFSWNRANSDYVIAPGETKSFTFEVQVDQDVEPQEILDNTIQARWQSLPGQDVALNSSNSIGTDGAAEGMRNGQLPGEADPQPGSINDYETNAAAQTEVLPLVFSKTDLDPSVVPTIGAHKQFQLEIQLPEGVSQNVNIVDQLNAGSVSYVLNTDDANYPVSCEYQDIESINGATAPASDPDCSLLTVPTDESTGAATWDVGAVDTASENDTASSAVDPRVRITYFARINNDTDTDAGDSLQNDATLSYSHGESGATENLNDNTAAVTAVEPQLNIGKAVSNATNPGNLPVGGDVLEYVITVTHNATSSAGAFDLNLVDTLPPELQFDNGSTPTATVNGSPVSGFVATPAGAPSGPLVWGRDNGDNSLDLPLGGTLELTYRAKVMGVFGNPINNSVMLDWTSLDNSSPNDTAYERDGEGCPTTTDPDDYCVGPAEASIDTVDNTSIVKDAIADTDIDTAVGEMRVGDTVTYRLELNLQSGTTPAVIISDQLPPGLTFESVLSVNGDNAAPYSDSLNGFTYSANSVPTAGTTGTVTWDLGDITSEFGNTNAFIVEYTATVTEDSGIAAPSATLTNTASLSYTGAASTLQDDATITVLQPVIDGLSKTERNGKASPYVVTDLAGDVMQFTLHACNSGLAPAYDLSLTDDLATQMDETSIANVQISVDGNPLAAGTDYTYTAPAVRGGDMLFQFSTPIAVGACLDIDYDIGFHTDVGGGQTWFNSFIVDEYWSLPASSGQQYGPVNLGTGFQMSTAPTSVDPLQKLLLQPADGTAAVGEEVVYQLMVPATDTSSAIYDIAVTDTLDPSLELISVQDVSANNFSIDDSNSSGNDLDLRIDLIPAGTRVQIEIRARVANSSISQAGRGFENVASYTYATVDGGAAQDGGNGTAPNLTIVEPQLSLAKTLDNQTSPGDAPDAGDILRFTLDLSEAGSADSSDALDLVVSEQLTMGLEYVSGSATFGGSAIADPAVAGDGTNTAQTLDWNRSNSDLDIAAGSSSQLVFDVLVLDTTLAASDLSGTGRIEWTSLNEDNSSIYERNGSELPALNDYVIKDEIAQLTAANDSTIAKTRLDDSYGTGDAQLRIGDFVEYELRLSLPEGSAPNAVMTDTLPQGMVFDGTLAINGDSSAPFAATAPFSHGDIAEPVQAGDPAVGPTTVSWNVADLVNTGDNSAANDEFVIRYRARVLNGDVHPWPANNTPLTNNVDFSFDAATGAESRNDGETLDLLQPNLALAISSNPADGSTLAPNDTVDYTVTITNNGSAPAYDMIFRDTIPHGLRQGGVQVQSVSVNGSPIVSSLPNFDPSTGEMVWNQLSDVPVGGTVELVYRVTADSNLGAGLNLQNAAFVEFYYSLDDDNLPSLGSATATVDMREDYGPTAVESVQFNTPNAAPLLIENTQPHASIGEPFRYRITIPETTQSTALHDVQVRMNLDTSAADLVFVEAAKVSGSAVFTPVNTGSGTDLVIEDTANGIDVPPGEQVVIDVTLRLRDSNPPNVDGLAFNNSATYGYNYENDNTAAGQGSGAGNSTADMLVVEPTALTMTKSGPASVQSGLPGRFTLDVHNIGTGPAWDIAITDILPDNSPGGMCEAPPANFTAEIVDGGGGSVATLNAGEHFNTAFDGASCTLTVTTVGAAASVPADHHLRIGYDAYLDADTVDGDTLTNIAGVELWHSWDSAAPDARQYTRAAPTDGTPGTLDHEDAYTVSAAVPSVSFYKTVENVTAGQSPASVAAPTDVLRYTLTLTNLSSVDVDGIQITDDLGRLNSLPLFESGSLANIVVSGGTNNSDANGGTHNSGLLDLSDLSLAAGGSLEVTYEVTLAAVIDSGTAVLNQAQVRLPGQLLQDSDDPNINGADDPDVAGDEDPTRVIIDSAPQLVVQKTSVDITGDADLLMPGDTLRYSIRVENIGNENIVDALLRDQVPANTTYVAGTTTLNGTAVGDVGGTTPLASGLPISSPGEAEGVVGAAAGGAAALVVGFDVTINDVNDGTIISNQGFVNGAGAGSGAFEEVPSDDPSTDAPNDPTIDIVGDVPLLIAHKTVEIAVDNISAGIVDPGDVLRYTIAVTNMGGVDATQVALTDQLPANTTYVAGSTTLNGIAVADNGGGTSRLDAGLPISSDDLTPPLPGADEGVITSAQTATVTFDVTVNAGTPTGTVISNQGSVYSVELPLTLTDADGNPSNGAQPTEVVVGDAQQLSITKEVAVVGGGAAEAGATLEYLVKVTNISAVPATYVAITDDLLVAGENVLTYVADSALLNGQADGIAVDGSVITADFAAVYGELQPGDTATLRFQAKLSESLEIGYRVLNTAEVQWNDPPSNNRASVAIDVGGTPGIANLNGYLWHDVNFNEQLDAEERLLLNWTVELHFNNALLETVQSDENGYFQFDGLVPNYAGGASYELKYTAPDAAESTASLGITSSDFTNGPQLISEIFVGSGANPQNLNLPITPNGVIYDSVLRQPVAGATVTMLRASTGQALPDRCFDDEKQQDQVTQAGGYYKFDINFSDAACSANQDYLIQVQAPGDDYVAGQSLIIPPQTDAETAGFDVGACLGSNADMVPGTAEHCEAQLSELPPPLDIDARDAATDYYLRLTLDDKLIPGESQLFNNHIALDPQLDGALSITKTAALLNVTRSQLVPYTITFGNTLPVPLADLQLVDFFPAGFKYVAGSARLDGESAEPQVNGLQLIWPDLRVDADQTREVKLLLVVGSGVGEGKYVNRARMFNQLSGQQASGEASATVRVVPDPTFDCTDVIGKVYDDRNMNGYQDPGEGGVPGARVVTATGLNATTDAHGRFHITCAVVPNQDRGSNFVLKLDDRSLPSGYRLTTENPRVLRATRGKMLKFNFGTSLHRVVRLDMAEAVFEPESTELRPQWHSRTELLLEKLSEAPSLLRLSYLAENEEPSLVEERLQAIKAQIADDWARNYGDYELTIETEVFWRRGAPPSNGGFD</sequence>
<name>A0ABW1YJA1_9GAMM</name>
<dbReference type="InterPro" id="IPR001434">
    <property type="entry name" value="OmcB-like_DUF11"/>
</dbReference>
<organism evidence="3 4">
    <name type="scientific">Microbulbifer taiwanensis</name>
    <dbReference type="NCBI Taxonomy" id="986746"/>
    <lineage>
        <taxon>Bacteria</taxon>
        <taxon>Pseudomonadati</taxon>
        <taxon>Pseudomonadota</taxon>
        <taxon>Gammaproteobacteria</taxon>
        <taxon>Cellvibrionales</taxon>
        <taxon>Microbulbiferaceae</taxon>
        <taxon>Microbulbifer</taxon>
    </lineage>
</organism>
<dbReference type="PANTHER" id="PTHR34819">
    <property type="entry name" value="LARGE CYSTEINE-RICH PERIPLASMIC PROTEIN OMCB"/>
    <property type="match status" value="1"/>
</dbReference>
<protein>
    <submittedName>
        <fullName evidence="3">Isopeptide-forming domain-containing fimbrial protein</fullName>
    </submittedName>
</protein>
<feature type="region of interest" description="Disordered" evidence="1">
    <location>
        <begin position="3436"/>
        <end position="3456"/>
    </location>
</feature>
<evidence type="ECO:0000256" key="1">
    <source>
        <dbReference type="SAM" id="MobiDB-lite"/>
    </source>
</evidence>
<feature type="domain" description="DUF11" evidence="2">
    <location>
        <begin position="3789"/>
        <end position="3919"/>
    </location>
</feature>
<reference evidence="4" key="1">
    <citation type="journal article" date="2019" name="Int. J. Syst. Evol. Microbiol.">
        <title>The Global Catalogue of Microorganisms (GCM) 10K type strain sequencing project: providing services to taxonomists for standard genome sequencing and annotation.</title>
        <authorList>
            <consortium name="The Broad Institute Genomics Platform"/>
            <consortium name="The Broad Institute Genome Sequencing Center for Infectious Disease"/>
            <person name="Wu L."/>
            <person name="Ma J."/>
        </authorList>
    </citation>
    <scope>NUCLEOTIDE SEQUENCE [LARGE SCALE GENOMIC DNA]</scope>
    <source>
        <strain evidence="4">CGMCC 1.13718</strain>
    </source>
</reference>
<evidence type="ECO:0000313" key="3">
    <source>
        <dbReference type="EMBL" id="MFC6632839.1"/>
    </source>
</evidence>
<dbReference type="PANTHER" id="PTHR34819:SF5">
    <property type="entry name" value="CONSERVED REPEAT DOMAIN PROTEIN"/>
    <property type="match status" value="1"/>
</dbReference>
<dbReference type="InterPro" id="IPR026466">
    <property type="entry name" value="Fim_isopep_form_D2_dom"/>
</dbReference>
<dbReference type="Gene3D" id="2.60.40.740">
    <property type="match status" value="5"/>
</dbReference>
<dbReference type="Proteomes" id="UP001596425">
    <property type="component" value="Unassembled WGS sequence"/>
</dbReference>
<dbReference type="EMBL" id="JBHSVR010000001">
    <property type="protein sequence ID" value="MFC6632839.1"/>
    <property type="molecule type" value="Genomic_DNA"/>
</dbReference>
<dbReference type="InterPro" id="IPR047589">
    <property type="entry name" value="DUF11_rpt"/>
</dbReference>
<dbReference type="InterPro" id="IPR051172">
    <property type="entry name" value="Chlamydia_OmcB"/>
</dbReference>
<dbReference type="Gene3D" id="2.60.40.10">
    <property type="entry name" value="Immunoglobulins"/>
    <property type="match status" value="2"/>
</dbReference>
<dbReference type="RefSeq" id="WP_193191834.1">
    <property type="nucleotide sequence ID" value="NZ_JBHSVR010000001.1"/>
</dbReference>
<feature type="region of interest" description="Disordered" evidence="1">
    <location>
        <begin position="1658"/>
        <end position="1680"/>
    </location>
</feature>
<dbReference type="InterPro" id="IPR013783">
    <property type="entry name" value="Ig-like_fold"/>
</dbReference>
<gene>
    <name evidence="3" type="ORF">ACFQBM_06095</name>
</gene>
<dbReference type="Pfam" id="PF01345">
    <property type="entry name" value="DUF11"/>
    <property type="match status" value="3"/>
</dbReference>
<comment type="caution">
    <text evidence="3">The sequence shown here is derived from an EMBL/GenBank/DDBJ whole genome shotgun (WGS) entry which is preliminary data.</text>
</comment>
<proteinExistence type="predicted"/>
<feature type="domain" description="DUF11" evidence="2">
    <location>
        <begin position="2836"/>
        <end position="2963"/>
    </location>
</feature>
<dbReference type="NCBIfam" id="TIGR04226">
    <property type="entry name" value="RrgB_K2N_iso_D2"/>
    <property type="match status" value="1"/>
</dbReference>
<dbReference type="SUPFAM" id="SSF117074">
    <property type="entry name" value="Hypothetical protein PA1324"/>
    <property type="match status" value="1"/>
</dbReference>
<keyword evidence="4" id="KW-1185">Reference proteome</keyword>
<feature type="region of interest" description="Disordered" evidence="1">
    <location>
        <begin position="532"/>
        <end position="564"/>
    </location>
</feature>
<feature type="compositionally biased region" description="Polar residues" evidence="1">
    <location>
        <begin position="532"/>
        <end position="555"/>
    </location>
</feature>
<accession>A0ABW1YJA1</accession>
<dbReference type="NCBIfam" id="TIGR01451">
    <property type="entry name" value="B_ant_repeat"/>
    <property type="match status" value="4"/>
</dbReference>
<feature type="domain" description="DUF11" evidence="2">
    <location>
        <begin position="3644"/>
        <end position="3775"/>
    </location>
</feature>
<evidence type="ECO:0000259" key="2">
    <source>
        <dbReference type="Pfam" id="PF01345"/>
    </source>
</evidence>
<feature type="region of interest" description="Disordered" evidence="1">
    <location>
        <begin position="599"/>
        <end position="619"/>
    </location>
</feature>
<evidence type="ECO:0000313" key="4">
    <source>
        <dbReference type="Proteomes" id="UP001596425"/>
    </source>
</evidence>